<dbReference type="OrthoDB" id="9798761at2"/>
<reference evidence="2" key="1">
    <citation type="submission" date="2016-11" db="EMBL/GenBank/DDBJ databases">
        <authorList>
            <person name="Varghese N."/>
            <person name="Submissions S."/>
        </authorList>
    </citation>
    <scope>NUCLEOTIDE SEQUENCE [LARGE SCALE GENOMIC DNA]</scope>
    <source>
        <strain evidence="2">DSM 100564</strain>
    </source>
</reference>
<dbReference type="Proteomes" id="UP000183982">
    <property type="component" value="Unassembled WGS sequence"/>
</dbReference>
<dbReference type="AlphaFoldDB" id="A0A1M6S3W1"/>
<keyword evidence="2" id="KW-1185">Reference proteome</keyword>
<evidence type="ECO:0000313" key="2">
    <source>
        <dbReference type="Proteomes" id="UP000183982"/>
    </source>
</evidence>
<sequence length="113" mass="12778">MTEKAERLFEVLKRELQSVCPDAVVIPEERSISYHDPDFFLEVIPRKYGLGILIDLEFARSAEISEHLEDASQWTFIMYAAFSGGTYCKVEKEQEIMSILPAVRLAHARGAAG</sequence>
<accession>A0A1M6S3W1</accession>
<gene>
    <name evidence="1" type="ORF">SAMN05444000_12747</name>
</gene>
<dbReference type="EMBL" id="FQZQ01000027">
    <property type="protein sequence ID" value="SHK39524.1"/>
    <property type="molecule type" value="Genomic_DNA"/>
</dbReference>
<organism evidence="1 2">
    <name type="scientific">Shimia gijangensis</name>
    <dbReference type="NCBI Taxonomy" id="1470563"/>
    <lineage>
        <taxon>Bacteria</taxon>
        <taxon>Pseudomonadati</taxon>
        <taxon>Pseudomonadota</taxon>
        <taxon>Alphaproteobacteria</taxon>
        <taxon>Rhodobacterales</taxon>
        <taxon>Roseobacteraceae</taxon>
    </lineage>
</organism>
<evidence type="ECO:0000313" key="1">
    <source>
        <dbReference type="EMBL" id="SHK39524.1"/>
    </source>
</evidence>
<protein>
    <submittedName>
        <fullName evidence="1">Uncharacterized protein</fullName>
    </submittedName>
</protein>
<name>A0A1M6S3W1_9RHOB</name>
<dbReference type="STRING" id="1470563.SAMN05444000_12747"/>
<dbReference type="RefSeq" id="WP_073256209.1">
    <property type="nucleotide sequence ID" value="NZ_FQZQ01000027.1"/>
</dbReference>
<proteinExistence type="predicted"/>